<feature type="binding site" evidence="10">
    <location>
        <position position="95"/>
    </location>
    <ligand>
        <name>Mg(2+)</name>
        <dbReference type="ChEBI" id="CHEBI:18420"/>
        <label>1</label>
        <note>catalytic</note>
    </ligand>
</feature>
<dbReference type="PANTHER" id="PTHR43028">
    <property type="entry name" value="3'(2'),5'-BISPHOSPHATE NUCLEOTIDASE 1"/>
    <property type="match status" value="1"/>
</dbReference>
<dbReference type="HAMAP" id="MF_02095">
    <property type="entry name" value="CysQ"/>
    <property type="match status" value="1"/>
</dbReference>
<evidence type="ECO:0000313" key="11">
    <source>
        <dbReference type="EMBL" id="MBB3169952.1"/>
    </source>
</evidence>
<dbReference type="EMBL" id="JACHXZ010000004">
    <property type="protein sequence ID" value="MBB3169952.1"/>
    <property type="molecule type" value="Genomic_DNA"/>
</dbReference>
<evidence type="ECO:0000313" key="12">
    <source>
        <dbReference type="Proteomes" id="UP000559987"/>
    </source>
</evidence>
<comment type="cofactor">
    <cofactor evidence="9 10">
        <name>Mg(2+)</name>
        <dbReference type="ChEBI" id="CHEBI:18420"/>
    </cofactor>
</comment>
<proteinExistence type="inferred from homology"/>
<keyword evidence="7 9" id="KW-0460">Magnesium</keyword>
<name>A0A839UQ25_9GAMM</name>
<feature type="binding site" evidence="9">
    <location>
        <position position="230"/>
    </location>
    <ligand>
        <name>substrate</name>
    </ligand>
</feature>
<dbReference type="PANTHER" id="PTHR43028:SF5">
    <property type="entry name" value="3'(2'),5'-BISPHOSPHATE NUCLEOTIDASE 1"/>
    <property type="match status" value="1"/>
</dbReference>
<evidence type="ECO:0000256" key="4">
    <source>
        <dbReference type="ARBA" id="ARBA00022519"/>
    </source>
</evidence>
<dbReference type="InterPro" id="IPR020550">
    <property type="entry name" value="Inositol_monophosphatase_CS"/>
</dbReference>
<dbReference type="Proteomes" id="UP000559987">
    <property type="component" value="Unassembled WGS sequence"/>
</dbReference>
<feature type="binding site" evidence="9">
    <location>
        <position position="75"/>
    </location>
    <ligand>
        <name>Mg(2+)</name>
        <dbReference type="ChEBI" id="CHEBI:18420"/>
        <label>1</label>
    </ligand>
</feature>
<dbReference type="InterPro" id="IPR000760">
    <property type="entry name" value="Inositol_monophosphatase-like"/>
</dbReference>
<keyword evidence="3 9" id="KW-1003">Cell membrane</keyword>
<dbReference type="GO" id="GO:0046854">
    <property type="term" value="P:phosphatidylinositol phosphate biosynthetic process"/>
    <property type="evidence" value="ECO:0007669"/>
    <property type="project" value="InterPro"/>
</dbReference>
<keyword evidence="12" id="KW-1185">Reference proteome</keyword>
<gene>
    <name evidence="9" type="primary">cysQ</name>
    <name evidence="11" type="ORF">FHS30_003165</name>
</gene>
<dbReference type="GO" id="GO:0005886">
    <property type="term" value="C:plasma membrane"/>
    <property type="evidence" value="ECO:0007669"/>
    <property type="project" value="UniProtKB-SubCell"/>
</dbReference>
<evidence type="ECO:0000256" key="8">
    <source>
        <dbReference type="ARBA" id="ARBA00023136"/>
    </source>
</evidence>
<feature type="binding site" evidence="9">
    <location>
        <position position="75"/>
    </location>
    <ligand>
        <name>substrate</name>
    </ligand>
</feature>
<evidence type="ECO:0000256" key="9">
    <source>
        <dbReference type="HAMAP-Rule" id="MF_02095"/>
    </source>
</evidence>
<dbReference type="FunFam" id="3.30.540.10:FF:000007">
    <property type="entry name" value="3'(2'),5'-bisphosphate nucleotidase CysQ"/>
    <property type="match status" value="1"/>
</dbReference>
<evidence type="ECO:0000256" key="2">
    <source>
        <dbReference type="ARBA" id="ARBA00005289"/>
    </source>
</evidence>
<feature type="binding site" evidence="9">
    <location>
        <position position="95"/>
    </location>
    <ligand>
        <name>Mg(2+)</name>
        <dbReference type="ChEBI" id="CHEBI:18420"/>
        <label>2</label>
    </ligand>
</feature>
<dbReference type="GO" id="GO:0008441">
    <property type="term" value="F:3'(2'),5'-bisphosphate nucleotidase activity"/>
    <property type="evidence" value="ECO:0007669"/>
    <property type="project" value="UniProtKB-UniRule"/>
</dbReference>
<keyword evidence="8 9" id="KW-0472">Membrane</keyword>
<dbReference type="NCBIfam" id="TIGR01331">
    <property type="entry name" value="bisphos_cysQ"/>
    <property type="match status" value="1"/>
</dbReference>
<feature type="binding site" evidence="10">
    <location>
        <position position="98"/>
    </location>
    <ligand>
        <name>Mg(2+)</name>
        <dbReference type="ChEBI" id="CHEBI:18420"/>
        <label>1</label>
        <note>catalytic</note>
    </ligand>
</feature>
<dbReference type="PROSITE" id="PS00630">
    <property type="entry name" value="IMP_2"/>
    <property type="match status" value="1"/>
</dbReference>
<evidence type="ECO:0000256" key="3">
    <source>
        <dbReference type="ARBA" id="ARBA00022475"/>
    </source>
</evidence>
<feature type="binding site" evidence="9">
    <location>
        <position position="230"/>
    </location>
    <ligand>
        <name>Mg(2+)</name>
        <dbReference type="ChEBI" id="CHEBI:18420"/>
        <label>2</label>
    </ligand>
</feature>
<dbReference type="Pfam" id="PF00459">
    <property type="entry name" value="Inositol_P"/>
    <property type="match status" value="1"/>
</dbReference>
<feature type="binding site" evidence="9">
    <location>
        <position position="95"/>
    </location>
    <ligand>
        <name>Mg(2+)</name>
        <dbReference type="ChEBI" id="CHEBI:18420"/>
        <label>1</label>
    </ligand>
</feature>
<dbReference type="Gene3D" id="3.30.540.10">
    <property type="entry name" value="Fructose-1,6-Bisphosphatase, subunit A, domain 1"/>
    <property type="match status" value="1"/>
</dbReference>
<feature type="binding site" evidence="9">
    <location>
        <position position="98"/>
    </location>
    <ligand>
        <name>Mg(2+)</name>
        <dbReference type="ChEBI" id="CHEBI:18420"/>
        <label>2</label>
    </ligand>
</feature>
<evidence type="ECO:0000256" key="7">
    <source>
        <dbReference type="ARBA" id="ARBA00022842"/>
    </source>
</evidence>
<dbReference type="InterPro" id="IPR006240">
    <property type="entry name" value="CysQ"/>
</dbReference>
<comment type="catalytic activity">
    <reaction evidence="1 9">
        <text>adenosine 3',5'-bisphosphate + H2O = AMP + phosphate</text>
        <dbReference type="Rhea" id="RHEA:10040"/>
        <dbReference type="ChEBI" id="CHEBI:15377"/>
        <dbReference type="ChEBI" id="CHEBI:43474"/>
        <dbReference type="ChEBI" id="CHEBI:58343"/>
        <dbReference type="ChEBI" id="CHEBI:456215"/>
        <dbReference type="EC" id="3.1.3.7"/>
    </reaction>
</comment>
<dbReference type="AlphaFoldDB" id="A0A839UQ25"/>
<keyword evidence="6 9" id="KW-0378">Hydrolase</keyword>
<dbReference type="EC" id="3.1.3.7" evidence="9"/>
<dbReference type="GO" id="GO:0050427">
    <property type="term" value="P:3'-phosphoadenosine 5'-phosphosulfate metabolic process"/>
    <property type="evidence" value="ECO:0007669"/>
    <property type="project" value="TreeGrafter"/>
</dbReference>
<evidence type="ECO:0000256" key="10">
    <source>
        <dbReference type="PIRSR" id="PIRSR600760-2"/>
    </source>
</evidence>
<feature type="binding site" evidence="9">
    <location>
        <begin position="97"/>
        <end position="100"/>
    </location>
    <ligand>
        <name>substrate</name>
    </ligand>
</feature>
<protein>
    <recommendedName>
        <fullName evidence="9">3'(2'),5'-bisphosphate nucleotidase CysQ</fullName>
        <ecNumber evidence="9">3.1.3.7</ecNumber>
    </recommendedName>
    <alternativeName>
        <fullName evidence="9">3'(2'),5-bisphosphonucleoside 3'(2')-phosphohydrolase</fullName>
    </alternativeName>
    <alternativeName>
        <fullName evidence="9">3'-phosphoadenosine 5'-phosphate phosphatase</fullName>
        <shortName evidence="9">PAP phosphatase</shortName>
    </alternativeName>
</protein>
<dbReference type="SUPFAM" id="SSF56655">
    <property type="entry name" value="Carbohydrate phosphatase"/>
    <property type="match status" value="1"/>
</dbReference>
<feature type="binding site" evidence="10">
    <location>
        <position position="230"/>
    </location>
    <ligand>
        <name>Mg(2+)</name>
        <dbReference type="ChEBI" id="CHEBI:18420"/>
        <label>1</label>
        <note>catalytic</note>
    </ligand>
</feature>
<dbReference type="InterPro" id="IPR050725">
    <property type="entry name" value="CysQ/Inositol_MonoPase"/>
</dbReference>
<sequence>MQPLDAAAKAQLLTHLTPLIRQAGDAILAVYNHADAPEVSHKHDSSPLTEADLAAHRILVAGLTPLLADVPVLSEESKLPDYEVRGSWHRYWLIDPLDGTKEFVNRNGEFTVNIALINEGVPVLGLVYVPVKNVLYLGGRGIGAHKDAGNGPQAIQCRTVKSALAAGESIALVASRNHGADAVDRLMQRLEKETGKPVLTRNMGSSLKLCLVAEGLADLYPRLAPTSEWDTAAAQAIVEAAGGVVLDDDFKVLRYNQKDDILNPFFYVIGDTSYPWQELL</sequence>
<dbReference type="CDD" id="cd01638">
    <property type="entry name" value="CysQ"/>
    <property type="match status" value="1"/>
</dbReference>
<dbReference type="Gene3D" id="3.40.190.80">
    <property type="match status" value="1"/>
</dbReference>
<dbReference type="GO" id="GO:0000287">
    <property type="term" value="F:magnesium ion binding"/>
    <property type="evidence" value="ECO:0007669"/>
    <property type="project" value="UniProtKB-UniRule"/>
</dbReference>
<reference evidence="11 12" key="1">
    <citation type="submission" date="2020-08" db="EMBL/GenBank/DDBJ databases">
        <title>Genomic Encyclopedia of Type Strains, Phase III (KMG-III): the genomes of soil and plant-associated and newly described type strains.</title>
        <authorList>
            <person name="Whitman W."/>
        </authorList>
    </citation>
    <scope>NUCLEOTIDE SEQUENCE [LARGE SCALE GENOMIC DNA]</scope>
    <source>
        <strain evidence="11 12">CECT 8571</strain>
    </source>
</reference>
<keyword evidence="5 9" id="KW-0479">Metal-binding</keyword>
<comment type="function">
    <text evidence="9">Converts adenosine-3',5'-bisphosphate (PAP) to AMP.</text>
</comment>
<comment type="subcellular location">
    <subcellularLocation>
        <location evidence="9">Cell inner membrane</location>
        <topology evidence="9">Peripheral membrane protein</topology>
        <orientation evidence="9">Cytoplasmic side</orientation>
    </subcellularLocation>
</comment>
<keyword evidence="4 9" id="KW-0997">Cell inner membrane</keyword>
<organism evidence="11 12">
    <name type="scientific">Simiduia aestuariiviva</name>
    <dbReference type="NCBI Taxonomy" id="1510459"/>
    <lineage>
        <taxon>Bacteria</taxon>
        <taxon>Pseudomonadati</taxon>
        <taxon>Pseudomonadota</taxon>
        <taxon>Gammaproteobacteria</taxon>
        <taxon>Cellvibrionales</taxon>
        <taxon>Cellvibrionaceae</taxon>
        <taxon>Simiduia</taxon>
    </lineage>
</organism>
<evidence type="ECO:0000256" key="6">
    <source>
        <dbReference type="ARBA" id="ARBA00022801"/>
    </source>
</evidence>
<feature type="binding site" evidence="10">
    <location>
        <position position="75"/>
    </location>
    <ligand>
        <name>Mg(2+)</name>
        <dbReference type="ChEBI" id="CHEBI:18420"/>
        <label>1</label>
        <note>catalytic</note>
    </ligand>
</feature>
<dbReference type="GO" id="GO:0000103">
    <property type="term" value="P:sulfate assimilation"/>
    <property type="evidence" value="ECO:0007669"/>
    <property type="project" value="TreeGrafter"/>
</dbReference>
<dbReference type="RefSeq" id="WP_425502395.1">
    <property type="nucleotide sequence ID" value="NZ_JACHXZ010000004.1"/>
</dbReference>
<comment type="similarity">
    <text evidence="2 9">Belongs to the inositol monophosphatase superfamily. CysQ family.</text>
</comment>
<feature type="binding site" evidence="10">
    <location>
        <position position="97"/>
    </location>
    <ligand>
        <name>Mg(2+)</name>
        <dbReference type="ChEBI" id="CHEBI:18420"/>
        <label>1</label>
        <note>catalytic</note>
    </ligand>
</feature>
<evidence type="ECO:0000256" key="5">
    <source>
        <dbReference type="ARBA" id="ARBA00022723"/>
    </source>
</evidence>
<feature type="binding site" evidence="9">
    <location>
        <position position="97"/>
    </location>
    <ligand>
        <name>Mg(2+)</name>
        <dbReference type="ChEBI" id="CHEBI:18420"/>
        <label>1</label>
    </ligand>
</feature>
<dbReference type="InterPro" id="IPR020583">
    <property type="entry name" value="Inositol_monoP_metal-BS"/>
</dbReference>
<dbReference type="PROSITE" id="PS00629">
    <property type="entry name" value="IMP_1"/>
    <property type="match status" value="1"/>
</dbReference>
<evidence type="ECO:0000256" key="1">
    <source>
        <dbReference type="ARBA" id="ARBA00001625"/>
    </source>
</evidence>
<accession>A0A839UQ25</accession>
<comment type="caution">
    <text evidence="11">The sequence shown here is derived from an EMBL/GenBank/DDBJ whole genome shotgun (WGS) entry which is preliminary data.</text>
</comment>